<comment type="caution">
    <text evidence="1">The sequence shown here is derived from an EMBL/GenBank/DDBJ whole genome shotgun (WGS) entry which is preliminary data.</text>
</comment>
<keyword evidence="2" id="KW-1185">Reference proteome</keyword>
<dbReference type="Proteomes" id="UP000639859">
    <property type="component" value="Unassembled WGS sequence"/>
</dbReference>
<dbReference type="EMBL" id="JADWOX010000001">
    <property type="protein sequence ID" value="MBI1682343.1"/>
    <property type="molecule type" value="Genomic_DNA"/>
</dbReference>
<dbReference type="RefSeq" id="WP_198574299.1">
    <property type="nucleotide sequence ID" value="NZ_JADWOX010000001.1"/>
</dbReference>
<name>A0ABS0SS07_9CAUL</name>
<evidence type="ECO:0000313" key="1">
    <source>
        <dbReference type="EMBL" id="MBI1682343.1"/>
    </source>
</evidence>
<sequence length="58" mass="6083">MKALRFLAKRRFNYIDAVYLGIVGGQTAVGHYAVAAITFGAGILVSIALEGLDARGDA</sequence>
<reference evidence="1 2" key="1">
    <citation type="submission" date="2020-11" db="EMBL/GenBank/DDBJ databases">
        <title>genome sequence of strain KACC 18849.</title>
        <authorList>
            <person name="Gao J."/>
            <person name="Zhang X."/>
        </authorList>
    </citation>
    <scope>NUCLEOTIDE SEQUENCE [LARGE SCALE GENOMIC DNA]</scope>
    <source>
        <strain evidence="1 2">KACC 18849</strain>
    </source>
</reference>
<protein>
    <submittedName>
        <fullName evidence="1">Uncharacterized protein</fullName>
    </submittedName>
</protein>
<organism evidence="1 2">
    <name type="scientific">Caulobacter hibisci</name>
    <dbReference type="NCBI Taxonomy" id="2035993"/>
    <lineage>
        <taxon>Bacteria</taxon>
        <taxon>Pseudomonadati</taxon>
        <taxon>Pseudomonadota</taxon>
        <taxon>Alphaproteobacteria</taxon>
        <taxon>Caulobacterales</taxon>
        <taxon>Caulobacteraceae</taxon>
        <taxon>Caulobacter</taxon>
    </lineage>
</organism>
<accession>A0ABS0SS07</accession>
<gene>
    <name evidence="1" type="ORF">I4Q42_01530</name>
</gene>
<evidence type="ECO:0000313" key="2">
    <source>
        <dbReference type="Proteomes" id="UP000639859"/>
    </source>
</evidence>
<proteinExistence type="predicted"/>